<evidence type="ECO:0000313" key="9">
    <source>
        <dbReference type="EMBL" id="QCO17905.1"/>
    </source>
</evidence>
<dbReference type="GO" id="GO:0070566">
    <property type="term" value="F:adenylyltransferase activity"/>
    <property type="evidence" value="ECO:0007669"/>
    <property type="project" value="InterPro"/>
</dbReference>
<name>A0A4D8R3H8_AZOBR</name>
<evidence type="ECO:0000259" key="7">
    <source>
        <dbReference type="Pfam" id="PF13427"/>
    </source>
</evidence>
<keyword evidence="9" id="KW-0614">Plasmid</keyword>
<keyword evidence="1" id="KW-0808">Transferase</keyword>
<dbReference type="AlphaFoldDB" id="A0A4D8R3H8"/>
<feature type="domain" description="Polymerase beta nucleotidyltransferase" evidence="8">
    <location>
        <begin position="31"/>
        <end position="75"/>
    </location>
</feature>
<dbReference type="GO" id="GO:0046677">
    <property type="term" value="P:response to antibiotic"/>
    <property type="evidence" value="ECO:0007669"/>
    <property type="project" value="UniProtKB-KW"/>
</dbReference>
<dbReference type="EC" id="2.7.7.47" evidence="3"/>
<dbReference type="Pfam" id="PF18765">
    <property type="entry name" value="Polbeta"/>
    <property type="match status" value="1"/>
</dbReference>
<evidence type="ECO:0000256" key="2">
    <source>
        <dbReference type="ARBA" id="ARBA00023251"/>
    </source>
</evidence>
<accession>A0A4D8R3H8</accession>
<reference evidence="9 10" key="1">
    <citation type="submission" date="2018-09" db="EMBL/GenBank/DDBJ databases">
        <title>Whole genome based analysis of evolution and adaptive divergence in Indian and Brazilian strains of Azospirillum brasilense.</title>
        <authorList>
            <person name="Singh C."/>
            <person name="Tripathi A.K."/>
        </authorList>
    </citation>
    <scope>NUCLEOTIDE SEQUENCE [LARGE SCALE GENOMIC DNA]</scope>
    <source>
        <strain evidence="9 10">MTCC4039</strain>
        <plasmid evidence="9 10">p1</plasmid>
    </source>
</reference>
<dbReference type="NCBIfam" id="NF010309">
    <property type="entry name" value="PRK13746.1"/>
    <property type="match status" value="1"/>
</dbReference>
<dbReference type="InterPro" id="IPR041633">
    <property type="entry name" value="Polbeta"/>
</dbReference>
<protein>
    <recommendedName>
        <fullName evidence="4">Aminoglycoside (3'') (9) adenylyltransferase</fullName>
        <ecNumber evidence="3">2.7.7.47</ecNumber>
    </recommendedName>
</protein>
<comment type="catalytic activity">
    <reaction evidence="5">
        <text>spectinomycin + ATP = 9-O-adenylylspectinomycin + diphosphate</text>
        <dbReference type="Rhea" id="RHEA:63228"/>
        <dbReference type="ChEBI" id="CHEBI:30616"/>
        <dbReference type="ChEBI" id="CHEBI:33019"/>
        <dbReference type="ChEBI" id="CHEBI:146260"/>
        <dbReference type="ChEBI" id="CHEBI:146261"/>
    </reaction>
</comment>
<dbReference type="EMBL" id="CP032346">
    <property type="protein sequence ID" value="QCO17905.1"/>
    <property type="molecule type" value="Genomic_DNA"/>
</dbReference>
<gene>
    <name evidence="9" type="ORF">D3869_14790</name>
</gene>
<evidence type="ECO:0000256" key="6">
    <source>
        <dbReference type="ARBA" id="ARBA00048566"/>
    </source>
</evidence>
<dbReference type="InterPro" id="IPR025184">
    <property type="entry name" value="AadA_C"/>
</dbReference>
<keyword evidence="2" id="KW-0046">Antibiotic resistance</keyword>
<evidence type="ECO:0000256" key="5">
    <source>
        <dbReference type="ARBA" id="ARBA00047831"/>
    </source>
</evidence>
<proteinExistence type="predicted"/>
<organism evidence="9 10">
    <name type="scientific">Azospirillum brasilense</name>
    <dbReference type="NCBI Taxonomy" id="192"/>
    <lineage>
        <taxon>Bacteria</taxon>
        <taxon>Pseudomonadati</taxon>
        <taxon>Pseudomonadota</taxon>
        <taxon>Alphaproteobacteria</taxon>
        <taxon>Rhodospirillales</taxon>
        <taxon>Azospirillaceae</taxon>
        <taxon>Azospirillum</taxon>
    </lineage>
</organism>
<dbReference type="Gene3D" id="3.30.460.10">
    <property type="entry name" value="Beta Polymerase, domain 2"/>
    <property type="match status" value="1"/>
</dbReference>
<dbReference type="Proteomes" id="UP000298693">
    <property type="component" value="Plasmid p1"/>
</dbReference>
<dbReference type="InterPro" id="IPR024172">
    <property type="entry name" value="AadA/Aad9"/>
</dbReference>
<geneLocation type="plasmid" evidence="9">
    <name>p1</name>
</geneLocation>
<evidence type="ECO:0000313" key="10">
    <source>
        <dbReference type="Proteomes" id="UP000298693"/>
    </source>
</evidence>
<evidence type="ECO:0000256" key="1">
    <source>
        <dbReference type="ARBA" id="ARBA00022679"/>
    </source>
</evidence>
<dbReference type="RefSeq" id="WP_137140786.1">
    <property type="nucleotide sequence ID" value="NZ_CP032346.1"/>
</dbReference>
<sequence>MIPLLAHEPRSCEQTVAAASVVRDVLGGAALAAYLYGSAVAGGLRLNSDLDILVVTDRSLSDDERVAIIRQLLPISGRTAVGGPGRPIELTILARPALIPWRHPGSLELQYGEWMRAEFERGDMPEWPCRDPDVAVLIETARRGALPLFGPPVAAVLDPVPRADLVRAMVDMVPILIPGIEEGDDRRNGLLTLARIWTTLATGEILPKDGAADWALARLPEEHRRVLEHARAAYLGEEPEDWSDLAPRVRAHVDHVIARIRPLMAGTSRIDGSTG</sequence>
<evidence type="ECO:0000256" key="4">
    <source>
        <dbReference type="ARBA" id="ARBA00035252"/>
    </source>
</evidence>
<dbReference type="InterPro" id="IPR043519">
    <property type="entry name" value="NT_sf"/>
</dbReference>
<evidence type="ECO:0000256" key="3">
    <source>
        <dbReference type="ARBA" id="ARBA00035126"/>
    </source>
</evidence>
<comment type="catalytic activity">
    <reaction evidence="6">
        <text>streptomycin + ATP = 3''-O-adenylylstreptomycin + diphosphate</text>
        <dbReference type="Rhea" id="RHEA:20245"/>
        <dbReference type="ChEBI" id="CHEBI:30616"/>
        <dbReference type="ChEBI" id="CHEBI:33019"/>
        <dbReference type="ChEBI" id="CHEBI:58007"/>
        <dbReference type="ChEBI" id="CHEBI:58605"/>
        <dbReference type="EC" id="2.7.7.47"/>
    </reaction>
</comment>
<dbReference type="Pfam" id="PF13427">
    <property type="entry name" value="AadA_C"/>
    <property type="match status" value="1"/>
</dbReference>
<evidence type="ECO:0000259" key="8">
    <source>
        <dbReference type="Pfam" id="PF18765"/>
    </source>
</evidence>
<dbReference type="SUPFAM" id="SSF81301">
    <property type="entry name" value="Nucleotidyltransferase"/>
    <property type="match status" value="1"/>
</dbReference>
<dbReference type="PIRSF" id="PIRSF000819">
    <property type="entry name" value="Streptomycin_3-adenylyltransf"/>
    <property type="match status" value="1"/>
</dbReference>
<feature type="domain" description="Adenylyltransferase AadA C-terminal" evidence="7">
    <location>
        <begin position="156"/>
        <end position="258"/>
    </location>
</feature>
<dbReference type="CDD" id="cd05403">
    <property type="entry name" value="NT_KNTase_like"/>
    <property type="match status" value="1"/>
</dbReference>
<dbReference type="GO" id="GO:0009012">
    <property type="term" value="F:aminoglycoside 3''-adenylyltransferase activity"/>
    <property type="evidence" value="ECO:0007669"/>
    <property type="project" value="UniProtKB-EC"/>
</dbReference>